<gene>
    <name evidence="2" type="ORF">LAZ67_2001823</name>
</gene>
<protein>
    <submittedName>
        <fullName evidence="2">HSPA12A</fullName>
    </submittedName>
</protein>
<evidence type="ECO:0000256" key="1">
    <source>
        <dbReference type="SAM" id="MobiDB-lite"/>
    </source>
</evidence>
<evidence type="ECO:0000313" key="3">
    <source>
        <dbReference type="Proteomes" id="UP001235939"/>
    </source>
</evidence>
<evidence type="ECO:0000313" key="2">
    <source>
        <dbReference type="EMBL" id="UYV62752.1"/>
    </source>
</evidence>
<proteinExistence type="predicted"/>
<sequence>MELLYSRQRRTQQLPSPTHAQWLQNPPCIELATAGMGVPEGDRQVVVAIDFGSAYSGYAFCFARDPSRSVHVMRKWEGE</sequence>
<dbReference type="EMBL" id="CP092864">
    <property type="protein sequence ID" value="UYV62752.1"/>
    <property type="molecule type" value="Genomic_DNA"/>
</dbReference>
<dbReference type="Proteomes" id="UP001235939">
    <property type="component" value="Chromosome 02"/>
</dbReference>
<name>A0ABY6K2B3_9ARAC</name>
<reference evidence="2 3" key="1">
    <citation type="submission" date="2022-01" db="EMBL/GenBank/DDBJ databases">
        <title>A chromosomal length assembly of Cordylochernes scorpioides.</title>
        <authorList>
            <person name="Zeh D."/>
            <person name="Zeh J."/>
        </authorList>
    </citation>
    <scope>NUCLEOTIDE SEQUENCE [LARGE SCALE GENOMIC DNA]</scope>
    <source>
        <strain evidence="2">IN4F17</strain>
        <tissue evidence="2">Whole Body</tissue>
    </source>
</reference>
<feature type="region of interest" description="Disordered" evidence="1">
    <location>
        <begin position="1"/>
        <end position="20"/>
    </location>
</feature>
<organism evidence="2 3">
    <name type="scientific">Cordylochernes scorpioides</name>
    <dbReference type="NCBI Taxonomy" id="51811"/>
    <lineage>
        <taxon>Eukaryota</taxon>
        <taxon>Metazoa</taxon>
        <taxon>Ecdysozoa</taxon>
        <taxon>Arthropoda</taxon>
        <taxon>Chelicerata</taxon>
        <taxon>Arachnida</taxon>
        <taxon>Pseudoscorpiones</taxon>
        <taxon>Cheliferoidea</taxon>
        <taxon>Chernetidae</taxon>
        <taxon>Cordylochernes</taxon>
    </lineage>
</organism>
<feature type="compositionally biased region" description="Polar residues" evidence="1">
    <location>
        <begin position="11"/>
        <end position="20"/>
    </location>
</feature>
<accession>A0ABY6K2B3</accession>
<keyword evidence="3" id="KW-1185">Reference proteome</keyword>